<organism evidence="2 3">
    <name type="scientific">Pseudomonas quercus</name>
    <dbReference type="NCBI Taxonomy" id="2722792"/>
    <lineage>
        <taxon>Bacteria</taxon>
        <taxon>Pseudomonadati</taxon>
        <taxon>Pseudomonadota</taxon>
        <taxon>Gammaproteobacteria</taxon>
        <taxon>Pseudomonadales</taxon>
        <taxon>Pseudomonadaceae</taxon>
        <taxon>Pseudomonas</taxon>
    </lineage>
</organism>
<dbReference type="Gene3D" id="3.40.50.410">
    <property type="entry name" value="von Willebrand factor, type A domain"/>
    <property type="match status" value="1"/>
</dbReference>
<feature type="domain" description="VWFA" evidence="1">
    <location>
        <begin position="91"/>
        <end position="284"/>
    </location>
</feature>
<dbReference type="PANTHER" id="PTHR22550">
    <property type="entry name" value="SPORE GERMINATION PROTEIN"/>
    <property type="match status" value="1"/>
</dbReference>
<dbReference type="InterPro" id="IPR036465">
    <property type="entry name" value="vWFA_dom_sf"/>
</dbReference>
<dbReference type="SUPFAM" id="SSF53300">
    <property type="entry name" value="vWA-like"/>
    <property type="match status" value="1"/>
</dbReference>
<keyword evidence="3" id="KW-1185">Reference proteome</keyword>
<dbReference type="InterPro" id="IPR002035">
    <property type="entry name" value="VWF_A"/>
</dbReference>
<dbReference type="Proteomes" id="UP000746535">
    <property type="component" value="Unassembled WGS sequence"/>
</dbReference>
<evidence type="ECO:0000313" key="2">
    <source>
        <dbReference type="EMBL" id="NJP01120.1"/>
    </source>
</evidence>
<sequence length="354" mass="38910">MLEFAWPWIALLLPLPWLLRLALPPASTGEQVLQVGFLDELARLSQRQAYRRLPRWRQQLPYALVWLLLLTAAARPQWLGPPLPLPASGRDLLVAVDVSGSMDYPDMQWQGEQVSRLTLVKHLLGDFLEAREGDRVGLILFGSRAYVQAPLTFDRHTVRAWLDDAQVGIAGQTTAIGDAIGLAVKRLRLRPADSRVLILVTDGANNGGHIQPLVAARLAAREQVRIHTIGIGADPGAAPPEGALGINPGGDLDEAALQTIASATAGEYFRAKDGKDLQGISDALDRLEPVSQAPTRIRPVQPLYHWPLAGAVILVGLMVCQRLLPLLRRLAWLRALSKQAAHWRERLAQARRHP</sequence>
<evidence type="ECO:0000259" key="1">
    <source>
        <dbReference type="PROSITE" id="PS50234"/>
    </source>
</evidence>
<reference evidence="2 3" key="1">
    <citation type="submission" date="2020-03" db="EMBL/GenBank/DDBJ databases">
        <authorList>
            <person name="Wang L."/>
            <person name="He N."/>
            <person name="Li Y."/>
            <person name="Fang Y."/>
            <person name="Zhang F."/>
        </authorList>
    </citation>
    <scope>NUCLEOTIDE SEQUENCE [LARGE SCALE GENOMIC DNA]</scope>
    <source>
        <strain evidence="3">hsmgli-8</strain>
    </source>
</reference>
<dbReference type="InterPro" id="IPR050768">
    <property type="entry name" value="UPF0353/GerABKA_families"/>
</dbReference>
<dbReference type="EMBL" id="JAAVJI010000004">
    <property type="protein sequence ID" value="NJP01120.1"/>
    <property type="molecule type" value="Genomic_DNA"/>
</dbReference>
<comment type="caution">
    <text evidence="2">The sequence shown here is derived from an EMBL/GenBank/DDBJ whole genome shotgun (WGS) entry which is preliminary data.</text>
</comment>
<evidence type="ECO:0000313" key="3">
    <source>
        <dbReference type="Proteomes" id="UP000746535"/>
    </source>
</evidence>
<dbReference type="CDD" id="cd01467">
    <property type="entry name" value="vWA_BatA_type"/>
    <property type="match status" value="1"/>
</dbReference>
<protein>
    <submittedName>
        <fullName evidence="2">VWA domain-containing protein</fullName>
    </submittedName>
</protein>
<dbReference type="SMART" id="SM00327">
    <property type="entry name" value="VWA"/>
    <property type="match status" value="1"/>
</dbReference>
<dbReference type="InterPro" id="IPR033881">
    <property type="entry name" value="vWA_BatA_type"/>
</dbReference>
<dbReference type="PROSITE" id="PS50234">
    <property type="entry name" value="VWFA"/>
    <property type="match status" value="1"/>
</dbReference>
<gene>
    <name evidence="2" type="ORF">HBH25_09600</name>
</gene>
<name>A0ABX0YDX1_9PSED</name>
<dbReference type="RefSeq" id="WP_168083691.1">
    <property type="nucleotide sequence ID" value="NZ_JAAVJI010000004.1"/>
</dbReference>
<dbReference type="PANTHER" id="PTHR22550:SF18">
    <property type="entry name" value="VWFA DOMAIN-CONTAINING PROTEIN"/>
    <property type="match status" value="1"/>
</dbReference>
<proteinExistence type="predicted"/>
<accession>A0ABX0YDX1</accession>
<dbReference type="Pfam" id="PF00092">
    <property type="entry name" value="VWA"/>
    <property type="match status" value="1"/>
</dbReference>